<evidence type="ECO:0000256" key="4">
    <source>
        <dbReference type="ARBA" id="ARBA00005259"/>
    </source>
</evidence>
<feature type="binding site" evidence="14">
    <location>
        <position position="244"/>
    </location>
    <ligand>
        <name>substrate</name>
    </ligand>
</feature>
<gene>
    <name evidence="17" type="ORF">LPB140_02860</name>
</gene>
<evidence type="ECO:0000256" key="9">
    <source>
        <dbReference type="ARBA" id="ARBA00022619"/>
    </source>
</evidence>
<dbReference type="Gene3D" id="3.40.430.10">
    <property type="entry name" value="Dihydrofolate Reductase, subunit A"/>
    <property type="match status" value="2"/>
</dbReference>
<name>A0A1L3JEI9_9SPHN</name>
<feature type="binding site" evidence="14">
    <location>
        <position position="195"/>
    </location>
    <ligand>
        <name>NADP(+)</name>
        <dbReference type="ChEBI" id="CHEBI:58349"/>
    </ligand>
</feature>
<dbReference type="EC" id="3.5.4.26" evidence="6"/>
<dbReference type="KEGG" id="sphl:LPB140_02860"/>
<keyword evidence="11" id="KW-0560">Oxidoreductase</keyword>
<keyword evidence="10 14" id="KW-0521">NADP</keyword>
<dbReference type="Pfam" id="PF00383">
    <property type="entry name" value="dCMP_cyt_deam_1"/>
    <property type="match status" value="1"/>
</dbReference>
<evidence type="ECO:0000256" key="1">
    <source>
        <dbReference type="ARBA" id="ARBA00002151"/>
    </source>
</evidence>
<dbReference type="EMBL" id="CP018154">
    <property type="protein sequence ID" value="APG63509.1"/>
    <property type="molecule type" value="Genomic_DNA"/>
</dbReference>
<feature type="binding site" evidence="14">
    <location>
        <position position="191"/>
    </location>
    <ligand>
        <name>NADP(+)</name>
        <dbReference type="ChEBI" id="CHEBI:58349"/>
    </ligand>
</feature>
<feature type="binding site" evidence="14">
    <location>
        <position position="199"/>
    </location>
    <ligand>
        <name>NADP(+)</name>
        <dbReference type="ChEBI" id="CHEBI:58349"/>
    </ligand>
</feature>
<feature type="binding site" evidence="14">
    <location>
        <begin position="246"/>
        <end position="252"/>
    </location>
    <ligand>
        <name>NADP(+)</name>
        <dbReference type="ChEBI" id="CHEBI:58349"/>
    </ligand>
</feature>
<dbReference type="GO" id="GO:0008835">
    <property type="term" value="F:diaminohydroxyphosphoribosylaminopyrimidine deaminase activity"/>
    <property type="evidence" value="ECO:0007669"/>
    <property type="project" value="UniProtKB-EC"/>
</dbReference>
<evidence type="ECO:0000256" key="11">
    <source>
        <dbReference type="ARBA" id="ARBA00023002"/>
    </source>
</evidence>
<evidence type="ECO:0000256" key="14">
    <source>
        <dbReference type="PIRSR" id="PIRSR006769-2"/>
    </source>
</evidence>
<feature type="binding site" evidence="14">
    <location>
        <position position="202"/>
    </location>
    <ligand>
        <name>substrate</name>
    </ligand>
</feature>
<feature type="domain" description="CMP/dCMP-type deaminase" evidence="16">
    <location>
        <begin position="1"/>
        <end position="110"/>
    </location>
</feature>
<feature type="binding site" evidence="15">
    <location>
        <position position="44"/>
    </location>
    <ligand>
        <name>Zn(2+)</name>
        <dbReference type="ChEBI" id="CHEBI:29105"/>
        <note>catalytic</note>
    </ligand>
</feature>
<evidence type="ECO:0000256" key="10">
    <source>
        <dbReference type="ARBA" id="ARBA00022857"/>
    </source>
</evidence>
<evidence type="ECO:0000256" key="8">
    <source>
        <dbReference type="ARBA" id="ARBA00019930"/>
    </source>
</evidence>
<comment type="similarity">
    <text evidence="5">In the C-terminal section; belongs to the HTP reductase family.</text>
</comment>
<comment type="cofactor">
    <cofactor evidence="15">
        <name>Zn(2+)</name>
        <dbReference type="ChEBI" id="CHEBI:29105"/>
    </cofactor>
    <text evidence="15">Binds 1 zinc ion.</text>
</comment>
<dbReference type="GO" id="GO:0046872">
    <property type="term" value="F:metal ion binding"/>
    <property type="evidence" value="ECO:0007669"/>
    <property type="project" value="UniProtKB-KW"/>
</dbReference>
<keyword evidence="12" id="KW-0511">Multifunctional enzyme</keyword>
<evidence type="ECO:0000256" key="15">
    <source>
        <dbReference type="PIRSR" id="PIRSR006769-3"/>
    </source>
</evidence>
<dbReference type="PROSITE" id="PS51747">
    <property type="entry name" value="CYT_DCMP_DEAMINASES_2"/>
    <property type="match status" value="1"/>
</dbReference>
<keyword evidence="18" id="KW-1185">Reference proteome</keyword>
<keyword evidence="15" id="KW-0862">Zinc</keyword>
<dbReference type="UniPathway" id="UPA00275">
    <property type="reaction ID" value="UER00401"/>
</dbReference>
<dbReference type="GO" id="GO:0008703">
    <property type="term" value="F:5-amino-6-(5-phosphoribosylamino)uracil reductase activity"/>
    <property type="evidence" value="ECO:0007669"/>
    <property type="project" value="UniProtKB-EC"/>
</dbReference>
<dbReference type="EC" id="1.1.1.193" evidence="7"/>
<dbReference type="InterPro" id="IPR024072">
    <property type="entry name" value="DHFR-like_dom_sf"/>
</dbReference>
<dbReference type="SUPFAM" id="SSF53927">
    <property type="entry name" value="Cytidine deaminase-like"/>
    <property type="match status" value="1"/>
</dbReference>
<dbReference type="PANTHER" id="PTHR38011">
    <property type="entry name" value="DIHYDROFOLATE REDUCTASE FAMILY PROTEIN (AFU_ORTHOLOGUE AFUA_8G06820)"/>
    <property type="match status" value="1"/>
</dbReference>
<dbReference type="Pfam" id="PF01872">
    <property type="entry name" value="RibD_C"/>
    <property type="match status" value="2"/>
</dbReference>
<dbReference type="PIRSF" id="PIRSF006769">
    <property type="entry name" value="RibD"/>
    <property type="match status" value="1"/>
</dbReference>
<reference evidence="17 18" key="1">
    <citation type="submission" date="2016-11" db="EMBL/GenBank/DDBJ databases">
        <title>Sphingorhabdus sp. LPB0140, isolated from marine environment.</title>
        <authorList>
            <person name="Kim E."/>
            <person name="Yi H."/>
        </authorList>
    </citation>
    <scope>NUCLEOTIDE SEQUENCE [LARGE SCALE GENOMIC DNA]</scope>
    <source>
        <strain evidence="17 18">LPB0140</strain>
    </source>
</reference>
<evidence type="ECO:0000256" key="3">
    <source>
        <dbReference type="ARBA" id="ARBA00004910"/>
    </source>
</evidence>
<dbReference type="InterPro" id="IPR002125">
    <property type="entry name" value="CMP_dCMP_dom"/>
</dbReference>
<organism evidence="17 18">
    <name type="scientific">Sphingorhabdus lutea</name>
    <dbReference type="NCBI Taxonomy" id="1913578"/>
    <lineage>
        <taxon>Bacteria</taxon>
        <taxon>Pseudomonadati</taxon>
        <taxon>Pseudomonadota</taxon>
        <taxon>Alphaproteobacteria</taxon>
        <taxon>Sphingomonadales</taxon>
        <taxon>Sphingomonadaceae</taxon>
        <taxon>Sphingorhabdus</taxon>
    </lineage>
</organism>
<sequence>MRAAISLGHRGQGISHPNPNVGAIIVKDNIIIGRGYTMAGGRPHAEAMALAQAGEAAKGATLYSTLEPCTHESPRGPNCCSLIINSGIKRLICGAVDPDYRMRGKGLERLSQHDIEIISPILEDESRASMAGFLSQQEKGRPFITLKLAMSIDGAIARDNGQSKWITGDAARRHVHALRARHDAILIGAGTFRADAPALDVRLMGLHDRAPRKIIMGKNAPDGWGHICAPNDVNLLPDNWLLLEGGGECAASFLQNDLVDRIMIYRAPIIMGSRQLSIGDMGLSDLADAHGRWRMAGQYMLGNDRLEIYDRMAEHLV</sequence>
<dbReference type="NCBIfam" id="TIGR00326">
    <property type="entry name" value="eubact_ribD"/>
    <property type="match status" value="1"/>
</dbReference>
<dbReference type="STRING" id="1913578.LPB140_02860"/>
<dbReference type="InterPro" id="IPR002734">
    <property type="entry name" value="RibDG_C"/>
</dbReference>
<feature type="binding site" evidence="14">
    <location>
        <position position="165"/>
    </location>
    <ligand>
        <name>NADP(+)</name>
        <dbReference type="ChEBI" id="CHEBI:58349"/>
    </ligand>
</feature>
<feature type="binding site" evidence="15">
    <location>
        <position position="79"/>
    </location>
    <ligand>
        <name>Zn(2+)</name>
        <dbReference type="ChEBI" id="CHEBI:29105"/>
        <note>catalytic</note>
    </ligand>
</feature>
<evidence type="ECO:0000313" key="17">
    <source>
        <dbReference type="EMBL" id="APG63509.1"/>
    </source>
</evidence>
<dbReference type="Gene3D" id="3.40.140.10">
    <property type="entry name" value="Cytidine Deaminase, domain 2"/>
    <property type="match status" value="1"/>
</dbReference>
<keyword evidence="9" id="KW-0686">Riboflavin biosynthesis</keyword>
<protein>
    <recommendedName>
        <fullName evidence="8">Riboflavin biosynthesis protein RibD</fullName>
        <ecNumber evidence="7">1.1.1.193</ecNumber>
        <ecNumber evidence="6">3.5.4.26</ecNumber>
    </recommendedName>
</protein>
<dbReference type="Proteomes" id="UP000242561">
    <property type="component" value="Chromosome"/>
</dbReference>
<dbReference type="SUPFAM" id="SSF53597">
    <property type="entry name" value="Dihydrofolate reductase-like"/>
    <property type="match status" value="1"/>
</dbReference>
<evidence type="ECO:0000256" key="12">
    <source>
        <dbReference type="ARBA" id="ARBA00023268"/>
    </source>
</evidence>
<evidence type="ECO:0000313" key="18">
    <source>
        <dbReference type="Proteomes" id="UP000242561"/>
    </source>
</evidence>
<comment type="pathway">
    <text evidence="3">Cofactor biosynthesis; riboflavin biosynthesis; 5-amino-6-(D-ribitylamino)uracil from GTP: step 3/4.</text>
</comment>
<evidence type="ECO:0000256" key="2">
    <source>
        <dbReference type="ARBA" id="ARBA00004882"/>
    </source>
</evidence>
<evidence type="ECO:0000256" key="6">
    <source>
        <dbReference type="ARBA" id="ARBA00012766"/>
    </source>
</evidence>
<comment type="function">
    <text evidence="1">Converts 2,5-diamino-6-(ribosylamino)-4(3h)-pyrimidinone 5'-phosphate into 5-amino-6-(ribosylamino)-2,4(1h,3h)-pyrimidinedione 5'-phosphate.</text>
</comment>
<feature type="binding site" evidence="14">
    <location>
        <position position="163"/>
    </location>
    <ligand>
        <name>substrate</name>
    </ligand>
</feature>
<feature type="binding site" evidence="14">
    <location>
        <position position="149"/>
    </location>
    <ligand>
        <name>NADP(+)</name>
        <dbReference type="ChEBI" id="CHEBI:58349"/>
    </ligand>
</feature>
<dbReference type="InterPro" id="IPR050765">
    <property type="entry name" value="Riboflavin_Biosynth_HTPR"/>
</dbReference>
<comment type="similarity">
    <text evidence="4">In the N-terminal section; belongs to the cytidine and deoxycytidylate deaminase family.</text>
</comment>
<keyword evidence="15" id="KW-0479">Metal-binding</keyword>
<proteinExistence type="inferred from homology"/>
<dbReference type="GO" id="GO:0009231">
    <property type="term" value="P:riboflavin biosynthetic process"/>
    <property type="evidence" value="ECO:0007669"/>
    <property type="project" value="UniProtKB-UniPathway"/>
</dbReference>
<feature type="binding site" evidence="14">
    <location>
        <position position="179"/>
    </location>
    <ligand>
        <name>substrate</name>
    </ligand>
</feature>
<evidence type="ECO:0000256" key="5">
    <source>
        <dbReference type="ARBA" id="ARBA00007417"/>
    </source>
</evidence>
<dbReference type="InterPro" id="IPR004794">
    <property type="entry name" value="Eubact_RibD"/>
</dbReference>
<accession>A0A1L3JEI9</accession>
<feature type="binding site" evidence="15">
    <location>
        <position position="69"/>
    </location>
    <ligand>
        <name>Zn(2+)</name>
        <dbReference type="ChEBI" id="CHEBI:29105"/>
        <note>catalytic</note>
    </ligand>
</feature>
<dbReference type="AlphaFoldDB" id="A0A1L3JEI9"/>
<dbReference type="PANTHER" id="PTHR38011:SF7">
    <property type="entry name" value="2,5-DIAMINO-6-RIBOSYLAMINO-4(3H)-PYRIMIDINONE 5'-PHOSPHATE REDUCTASE"/>
    <property type="match status" value="1"/>
</dbReference>
<dbReference type="OrthoDB" id="9800865at2"/>
<feature type="active site" description="Proton donor" evidence="13">
    <location>
        <position position="46"/>
    </location>
</feature>
<dbReference type="InterPro" id="IPR016193">
    <property type="entry name" value="Cytidine_deaminase-like"/>
</dbReference>
<comment type="pathway">
    <text evidence="2">Cofactor biosynthesis; riboflavin biosynthesis; 5-amino-6-(D-ribitylamino)uracil from GTP: step 2/4.</text>
</comment>
<evidence type="ECO:0000259" key="16">
    <source>
        <dbReference type="PROSITE" id="PS51747"/>
    </source>
</evidence>
<evidence type="ECO:0000256" key="13">
    <source>
        <dbReference type="PIRSR" id="PIRSR006769-1"/>
    </source>
</evidence>
<dbReference type="CDD" id="cd01284">
    <property type="entry name" value="Riboflavin_deaminase-reductase"/>
    <property type="match status" value="1"/>
</dbReference>
<evidence type="ECO:0000256" key="7">
    <source>
        <dbReference type="ARBA" id="ARBA00013173"/>
    </source>
</evidence>